<evidence type="ECO:0000256" key="2">
    <source>
        <dbReference type="SAM" id="Phobius"/>
    </source>
</evidence>
<evidence type="ECO:0000313" key="5">
    <source>
        <dbReference type="Proteomes" id="UP000620147"/>
    </source>
</evidence>
<proteinExistence type="predicted"/>
<comment type="caution">
    <text evidence="4">The sequence shown here is derived from an EMBL/GenBank/DDBJ whole genome shotgun (WGS) entry which is preliminary data.</text>
</comment>
<protein>
    <submittedName>
        <fullName evidence="4">Membrane protein</fullName>
    </submittedName>
</protein>
<feature type="compositionally biased region" description="Basic and acidic residues" evidence="1">
    <location>
        <begin position="629"/>
        <end position="651"/>
    </location>
</feature>
<feature type="compositionally biased region" description="Basic and acidic residues" evidence="1">
    <location>
        <begin position="546"/>
        <end position="597"/>
    </location>
</feature>
<evidence type="ECO:0000256" key="1">
    <source>
        <dbReference type="SAM" id="MobiDB-lite"/>
    </source>
</evidence>
<gene>
    <name evidence="4" type="ORF">BUFA31_15470</name>
</gene>
<feature type="transmembrane region" description="Helical" evidence="2">
    <location>
        <begin position="143"/>
        <end position="164"/>
    </location>
</feature>
<feature type="region of interest" description="Disordered" evidence="1">
    <location>
        <begin position="465"/>
        <end position="744"/>
    </location>
</feature>
<dbReference type="Proteomes" id="UP000620147">
    <property type="component" value="Unassembled WGS sequence"/>
</dbReference>
<feature type="transmembrane region" description="Helical" evidence="2">
    <location>
        <begin position="176"/>
        <end position="197"/>
    </location>
</feature>
<feature type="transmembrane region" description="Helical" evidence="2">
    <location>
        <begin position="334"/>
        <end position="356"/>
    </location>
</feature>
<dbReference type="EMBL" id="BLYJ01000017">
    <property type="protein sequence ID" value="GFO88383.1"/>
    <property type="molecule type" value="Genomic_DNA"/>
</dbReference>
<feature type="compositionally biased region" description="Polar residues" evidence="1">
    <location>
        <begin position="471"/>
        <end position="486"/>
    </location>
</feature>
<keyword evidence="2" id="KW-0812">Transmembrane</keyword>
<feature type="transmembrane region" description="Helical" evidence="2">
    <location>
        <begin position="362"/>
        <end position="386"/>
    </location>
</feature>
<organism evidence="4 5">
    <name type="scientific">Butyricicoccus faecihominis</name>
    <dbReference type="NCBI Taxonomy" id="1712515"/>
    <lineage>
        <taxon>Bacteria</taxon>
        <taxon>Bacillati</taxon>
        <taxon>Bacillota</taxon>
        <taxon>Clostridia</taxon>
        <taxon>Eubacteriales</taxon>
        <taxon>Butyricicoccaceae</taxon>
        <taxon>Butyricicoccus</taxon>
    </lineage>
</organism>
<feature type="compositionally biased region" description="Basic and acidic residues" evidence="1">
    <location>
        <begin position="487"/>
        <end position="499"/>
    </location>
</feature>
<sequence>MTNALKVQKLAITAFITVVMAFLFLNLFTVQAHAAGLLDETIDTAHEFSRYPIDNYQLDFYVDSSWDWLPWNWLDGIGKTAQYAIYLFTNFLWTLNLYISNAVGYLIQQAYDLDFISSAASEIGKNIQLIAGVSASGFDSTGLFPGMMAIVTLLVGVYCTYVGLVKRETTKAFHAALNFGVVFVVSVGLIAYAPSAITGVNEFSSDISNGIVDVSAKILAPDAAGENTGVSAIRDCLFGIQVKQPWLIMQFGDSDVENIGEERVHSLLGTSPDENRGKDREEVVKSELEDYDNGNLTVTEVTSRFGLSVFFLIFNLIVSAFAIMLTGSMLLSQILFIISAMFLPVSLLISMIPAFSGTSRRAVISLFNTIMLRVGTTLLTTFVLVLSSLAYTIANGKPFVVVVLLQVIVFAGVYMERDKLLGMIGLRDEGTGRVGRAMTNRPRRTISRAVRKALPFAAGVGVGKRSAQRRAVQSTQRTASTSANRESSNRENVQPEKKNLGQRVGETAGKIADTPSRVRDKAAKTVQKVKDVPTNAEYAVHSNIESARKSVRETMQKRREARAAQMESRRTTTASHREQLSQRKRERNEGNTEKPRTESSNPVQRERPTIPKRQNNELQKQTSTPVAPKTERPERPTTTKLSRQEQHEQEKPSAPQNRPRSERIEPTPRQREDRPTVKDKPQTTVADRKPDRPAERPMVPDKPKTRYTMPKGLDEETFGAEFKQRKTRKITRKQRRSESRGERK</sequence>
<feature type="compositionally biased region" description="Basic residues" evidence="1">
    <location>
        <begin position="725"/>
        <end position="735"/>
    </location>
</feature>
<feature type="compositionally biased region" description="Polar residues" evidence="1">
    <location>
        <begin position="612"/>
        <end position="625"/>
    </location>
</feature>
<keyword evidence="5" id="KW-1185">Reference proteome</keyword>
<reference evidence="4 5" key="1">
    <citation type="submission" date="2020-06" db="EMBL/GenBank/DDBJ databases">
        <title>Characterization of fructooligosaccharide metabolism and fructooligosaccharide-degrading enzymes in human commensal butyrate producers.</title>
        <authorList>
            <person name="Tanno H."/>
            <person name="Fujii T."/>
            <person name="Hirano K."/>
            <person name="Maeno S."/>
            <person name="Tonozuka T."/>
            <person name="Sakamoto M."/>
            <person name="Ohkuma M."/>
            <person name="Tochio T."/>
            <person name="Endo A."/>
        </authorList>
    </citation>
    <scope>NUCLEOTIDE SEQUENCE [LARGE SCALE GENOMIC DNA]</scope>
    <source>
        <strain evidence="4 5">JCM 31056</strain>
    </source>
</reference>
<dbReference type="RefSeq" id="WP_194461853.1">
    <property type="nucleotide sequence ID" value="NZ_BLYJ01000017.1"/>
</dbReference>
<feature type="compositionally biased region" description="Basic and acidic residues" evidence="1">
    <location>
        <begin position="516"/>
        <end position="531"/>
    </location>
</feature>
<keyword evidence="2" id="KW-0472">Membrane</keyword>
<feature type="compositionally biased region" description="Basic and acidic residues" evidence="1">
    <location>
        <begin position="659"/>
        <end position="704"/>
    </location>
</feature>
<feature type="signal peptide" evidence="3">
    <location>
        <begin position="1"/>
        <end position="34"/>
    </location>
</feature>
<keyword evidence="3" id="KW-0732">Signal</keyword>
<evidence type="ECO:0000256" key="3">
    <source>
        <dbReference type="SAM" id="SignalP"/>
    </source>
</evidence>
<feature type="transmembrane region" description="Helical" evidence="2">
    <location>
        <begin position="305"/>
        <end position="327"/>
    </location>
</feature>
<feature type="chain" id="PRO_5047244054" evidence="3">
    <location>
        <begin position="35"/>
        <end position="744"/>
    </location>
</feature>
<evidence type="ECO:0000313" key="4">
    <source>
        <dbReference type="EMBL" id="GFO88383.1"/>
    </source>
</evidence>
<accession>A0ABQ1E0G9</accession>
<dbReference type="InterPro" id="IPR058112">
    <property type="entry name" value="CD3337_EF1877-like"/>
</dbReference>
<dbReference type="NCBIfam" id="NF046089">
    <property type="entry name" value="CD3337_EF1877"/>
    <property type="match status" value="1"/>
</dbReference>
<keyword evidence="2" id="KW-1133">Transmembrane helix</keyword>
<name>A0ABQ1E0G9_9FIRM</name>
<feature type="transmembrane region" description="Helical" evidence="2">
    <location>
        <begin position="398"/>
        <end position="415"/>
    </location>
</feature>